<feature type="binding site" evidence="7">
    <location>
        <position position="315"/>
    </location>
    <ligand>
        <name>Mg(2+)</name>
        <dbReference type="ChEBI" id="CHEBI:18420"/>
    </ligand>
</feature>
<feature type="binding site" evidence="7">
    <location>
        <position position="122"/>
    </location>
    <ligand>
        <name>1D-myo-inositol 3-phosphate</name>
        <dbReference type="ChEBI" id="CHEBI:58401"/>
    </ligand>
</feature>
<sequence>MAGSVDVQAPVRRVAMLSFHTSPLDQPGTGDAGGMNVYVVEVARHLAAMGVEVVIFTRKTSASLPNEVQLCPGVVVRHVLAGPYEGLDKNLLPSQLCAFAAGVMREVAGRPEGHYDVVHSHYWLSGQVGWLAAQRWNVPLVHTMHTMAKVKNALLAPGDAAEPLVREIGEEQVVSIADRLVANTARERDELVSFYGASADVVEVVPPGVDLETFMPGDPQAARAVTGLPEDALVVCFVGRIQPLKAPDLLVDVVADVASRRPDLGQRLRLVVIGGPSGTGLERPRLVLDRAAELGVGHMLLTSPPVEREVLAQWYRSADIVGVPSHNESFGLVAIEAQACGVPVVAAAVGGLPTAVKGGVLVPTHDVGEWSLVFERLLDDADRRAQLGRVGYEHAQSFGWAATAKRVLEVYADAVAHRRGE</sequence>
<comment type="caution">
    <text evidence="7">Lacks conserved residue(s) required for the propagation of feature annotation.</text>
</comment>
<evidence type="ECO:0000256" key="1">
    <source>
        <dbReference type="ARBA" id="ARBA00008449"/>
    </source>
</evidence>
<protein>
    <recommendedName>
        <fullName evidence="7">D-inositol-3-phosphate glycosyltransferase</fullName>
        <ecNumber evidence="7">2.4.1.250</ecNumber>
    </recommendedName>
    <alternativeName>
        <fullName evidence="7">N-acetylglucosamine-inositol-phosphate N-acetylglucosaminyltransferase</fullName>
        <shortName evidence="7">GlcNAc-Ins-P N-acetylglucosaminyltransferase</shortName>
    </alternativeName>
</protein>
<feature type="binding site" evidence="7">
    <location>
        <position position="306"/>
    </location>
    <ligand>
        <name>UDP-N-acetyl-alpha-D-glucosamine</name>
        <dbReference type="ChEBI" id="CHEBI:57705"/>
    </ligand>
</feature>
<evidence type="ECO:0000313" key="10">
    <source>
        <dbReference type="EMBL" id="STD04348.1"/>
    </source>
</evidence>
<dbReference type="PANTHER" id="PTHR45947">
    <property type="entry name" value="SULFOQUINOVOSYL TRANSFERASE SQD2"/>
    <property type="match status" value="1"/>
</dbReference>
<feature type="binding site" evidence="7">
    <location>
        <begin position="26"/>
        <end position="27"/>
    </location>
    <ligand>
        <name>UDP-N-acetyl-alpha-D-glucosamine</name>
        <dbReference type="ChEBI" id="CHEBI:57705"/>
    </ligand>
</feature>
<feature type="domain" description="Glycosyl transferase family 1" evidence="8">
    <location>
        <begin position="221"/>
        <end position="393"/>
    </location>
</feature>
<evidence type="ECO:0000256" key="2">
    <source>
        <dbReference type="ARBA" id="ARBA00022676"/>
    </source>
</evidence>
<keyword evidence="4 7" id="KW-0479">Metal-binding</keyword>
<dbReference type="InterPro" id="IPR001296">
    <property type="entry name" value="Glyco_trans_1"/>
</dbReference>
<dbReference type="Pfam" id="PF13439">
    <property type="entry name" value="Glyco_transf_4"/>
    <property type="match status" value="1"/>
</dbReference>
<feature type="binding site" evidence="7">
    <location>
        <position position="166"/>
    </location>
    <ligand>
        <name>1D-myo-inositol 3-phosphate</name>
        <dbReference type="ChEBI" id="CHEBI:58401"/>
    </ligand>
</feature>
<evidence type="ECO:0000259" key="9">
    <source>
        <dbReference type="Pfam" id="PF13439"/>
    </source>
</evidence>
<gene>
    <name evidence="7 10" type="primary">mshA</name>
    <name evidence="10" type="ORF">NCTC7915_00241</name>
</gene>
<comment type="function">
    <text evidence="7">Catalyzes the transfer of a N-acetyl-glucosamine moiety to 1D-myo-inositol 3-phosphate to produce 1D-myo-inositol 2-acetamido-2-deoxy-glucopyranoside 3-phosphate in the mycothiol biosynthesis pathway.</text>
</comment>
<dbReference type="AlphaFoldDB" id="A0AA46BLH3"/>
<feature type="binding site" evidence="7">
    <location>
        <position position="240"/>
    </location>
    <ligand>
        <name>UDP-N-acetyl-alpha-D-glucosamine</name>
        <dbReference type="ChEBI" id="CHEBI:57705"/>
    </ligand>
</feature>
<dbReference type="SUPFAM" id="SSF53756">
    <property type="entry name" value="UDP-Glycosyltransferase/glycogen phosphorylase"/>
    <property type="match status" value="1"/>
</dbReference>
<reference evidence="10 11" key="1">
    <citation type="submission" date="2018-06" db="EMBL/GenBank/DDBJ databases">
        <authorList>
            <consortium name="Pathogen Informatics"/>
            <person name="Doyle S."/>
        </authorList>
    </citation>
    <scope>NUCLEOTIDE SEQUENCE [LARGE SCALE GENOMIC DNA]</scope>
    <source>
        <strain evidence="10 11">NCTC7915</strain>
    </source>
</reference>
<dbReference type="GO" id="GO:0000287">
    <property type="term" value="F:magnesium ion binding"/>
    <property type="evidence" value="ECO:0007669"/>
    <property type="project" value="UniProtKB-UniRule"/>
</dbReference>
<feature type="binding site" evidence="7">
    <location>
        <position position="336"/>
    </location>
    <ligand>
        <name>UDP-N-acetyl-alpha-D-glucosamine</name>
        <dbReference type="ChEBI" id="CHEBI:57705"/>
    </ligand>
</feature>
<dbReference type="RefSeq" id="WP_306746316.1">
    <property type="nucleotide sequence ID" value="NZ_UFYA01000001.1"/>
</dbReference>
<dbReference type="Pfam" id="PF00534">
    <property type="entry name" value="Glycos_transf_1"/>
    <property type="match status" value="1"/>
</dbReference>
<feature type="binding site" evidence="7">
    <location>
        <position position="34"/>
    </location>
    <ligand>
        <name>UDP-N-acetyl-alpha-D-glucosamine</name>
        <dbReference type="ChEBI" id="CHEBI:57705"/>
    </ligand>
</feature>
<evidence type="ECO:0000256" key="6">
    <source>
        <dbReference type="ARBA" id="ARBA00048131"/>
    </source>
</evidence>
<dbReference type="InterPro" id="IPR017814">
    <property type="entry name" value="Mycothiol_biosynthesis_MshA"/>
</dbReference>
<feature type="binding site" evidence="7">
    <location>
        <position position="146"/>
    </location>
    <ligand>
        <name>1D-myo-inositol 3-phosphate</name>
        <dbReference type="ChEBI" id="CHEBI:58401"/>
    </ligand>
</feature>
<feature type="domain" description="Glycosyltransferase subfamily 4-like N-terminal" evidence="9">
    <location>
        <begin position="33"/>
        <end position="212"/>
    </location>
</feature>
<dbReference type="EC" id="2.4.1.250" evidence="7"/>
<proteinExistence type="inferred from homology"/>
<feature type="binding site" evidence="7">
    <location>
        <position position="20"/>
    </location>
    <ligand>
        <name>1D-myo-inositol 3-phosphate</name>
        <dbReference type="ChEBI" id="CHEBI:58401"/>
    </ligand>
</feature>
<feature type="binding site" evidence="7">
    <location>
        <position position="89"/>
    </location>
    <ligand>
        <name>1D-myo-inositol 3-phosphate</name>
        <dbReference type="ChEBI" id="CHEBI:58401"/>
    </ligand>
</feature>
<evidence type="ECO:0000256" key="3">
    <source>
        <dbReference type="ARBA" id="ARBA00022679"/>
    </source>
</evidence>
<dbReference type="InterPro" id="IPR028098">
    <property type="entry name" value="Glyco_trans_4-like_N"/>
</dbReference>
<keyword evidence="3 7" id="KW-0808">Transferase</keyword>
<organism evidence="10 11">
    <name type="scientific">Dermatophilus congolensis</name>
    <dbReference type="NCBI Taxonomy" id="1863"/>
    <lineage>
        <taxon>Bacteria</taxon>
        <taxon>Bacillati</taxon>
        <taxon>Actinomycetota</taxon>
        <taxon>Actinomycetes</taxon>
        <taxon>Micrococcales</taxon>
        <taxon>Dermatophilaceae</taxon>
        <taxon>Dermatophilus</taxon>
    </lineage>
</organism>
<keyword evidence="2 7" id="KW-0328">Glycosyltransferase</keyword>
<evidence type="ECO:0000259" key="8">
    <source>
        <dbReference type="Pfam" id="PF00534"/>
    </source>
</evidence>
<evidence type="ECO:0000256" key="7">
    <source>
        <dbReference type="HAMAP-Rule" id="MF_01695"/>
    </source>
</evidence>
<keyword evidence="5 7" id="KW-0460">Magnesium</keyword>
<evidence type="ECO:0000256" key="5">
    <source>
        <dbReference type="ARBA" id="ARBA00022842"/>
    </source>
</evidence>
<dbReference type="GO" id="GO:0010125">
    <property type="term" value="P:mycothiol biosynthetic process"/>
    <property type="evidence" value="ECO:0007669"/>
    <property type="project" value="UniProtKB-UniRule"/>
</dbReference>
<dbReference type="Gene3D" id="3.40.50.2000">
    <property type="entry name" value="Glycogen Phosphorylase B"/>
    <property type="match status" value="2"/>
</dbReference>
<accession>A0AA46BLH3</accession>
<evidence type="ECO:0000313" key="11">
    <source>
        <dbReference type="Proteomes" id="UP000254118"/>
    </source>
</evidence>
<dbReference type="PANTHER" id="PTHR45947:SF3">
    <property type="entry name" value="SULFOQUINOVOSYL TRANSFERASE SQD2"/>
    <property type="match status" value="1"/>
</dbReference>
<feature type="binding site" evidence="7">
    <location>
        <position position="328"/>
    </location>
    <ligand>
        <name>UDP-N-acetyl-alpha-D-glucosamine</name>
        <dbReference type="ChEBI" id="CHEBI:57705"/>
    </ligand>
</feature>
<feature type="binding site" evidence="7">
    <location>
        <begin position="31"/>
        <end position="36"/>
    </location>
    <ligand>
        <name>1D-myo-inositol 3-phosphate</name>
        <dbReference type="ChEBI" id="CHEBI:58401"/>
    </ligand>
</feature>
<dbReference type="GO" id="GO:0102710">
    <property type="term" value="F:D-inositol-3-phosphate glycosyltransferase activity"/>
    <property type="evidence" value="ECO:0007669"/>
    <property type="project" value="UniProtKB-EC"/>
</dbReference>
<dbReference type="Proteomes" id="UP000254118">
    <property type="component" value="Unassembled WGS sequence"/>
</dbReference>
<feature type="binding site" evidence="7">
    <location>
        <position position="245"/>
    </location>
    <ligand>
        <name>UDP-N-acetyl-alpha-D-glucosamine</name>
        <dbReference type="ChEBI" id="CHEBI:57705"/>
    </ligand>
</feature>
<comment type="similarity">
    <text evidence="1 7">Belongs to the glycosyltransferase group 1 family. MshA subfamily.</text>
</comment>
<comment type="subunit">
    <text evidence="7">Homodimer.</text>
</comment>
<dbReference type="NCBIfam" id="TIGR03449">
    <property type="entry name" value="mycothiol_MshA"/>
    <property type="match status" value="1"/>
</dbReference>
<dbReference type="EMBL" id="UFYA01000001">
    <property type="protein sequence ID" value="STD04348.1"/>
    <property type="molecule type" value="Genomic_DNA"/>
</dbReference>
<comment type="caution">
    <text evidence="10">The sequence shown here is derived from an EMBL/GenBank/DDBJ whole genome shotgun (WGS) entry which is preliminary data.</text>
</comment>
<name>A0AA46BLH3_9MICO</name>
<feature type="binding site" evidence="7">
    <location>
        <position position="318"/>
    </location>
    <ligand>
        <name>Mg(2+)</name>
        <dbReference type="ChEBI" id="CHEBI:18420"/>
    </ligand>
</feature>
<dbReference type="GO" id="GO:0008375">
    <property type="term" value="F:acetylglucosaminyltransferase activity"/>
    <property type="evidence" value="ECO:0007669"/>
    <property type="project" value="UniProtKB-UniRule"/>
</dbReference>
<dbReference type="InterPro" id="IPR050194">
    <property type="entry name" value="Glycosyltransferase_grp1"/>
</dbReference>
<evidence type="ECO:0000256" key="4">
    <source>
        <dbReference type="ARBA" id="ARBA00022723"/>
    </source>
</evidence>
<comment type="catalytic activity">
    <reaction evidence="6 7">
        <text>1D-myo-inositol 3-phosphate + UDP-N-acetyl-alpha-D-glucosamine = 1D-myo-inositol 2-acetamido-2-deoxy-alpha-D-glucopyranoside 3-phosphate + UDP + H(+)</text>
        <dbReference type="Rhea" id="RHEA:26188"/>
        <dbReference type="ChEBI" id="CHEBI:15378"/>
        <dbReference type="ChEBI" id="CHEBI:57705"/>
        <dbReference type="ChEBI" id="CHEBI:58223"/>
        <dbReference type="ChEBI" id="CHEBI:58401"/>
        <dbReference type="ChEBI" id="CHEBI:58892"/>
        <dbReference type="EC" id="2.4.1.250"/>
    </reaction>
</comment>
<dbReference type="HAMAP" id="MF_01695">
    <property type="entry name" value="MshA"/>
    <property type="match status" value="1"/>
</dbReference>
<feature type="binding site" evidence="7">
    <location>
        <position position="316"/>
    </location>
    <ligand>
        <name>Mg(2+)</name>
        <dbReference type="ChEBI" id="CHEBI:18420"/>
    </ligand>
</feature>